<evidence type="ECO:0000313" key="6">
    <source>
        <dbReference type="Proteomes" id="UP000230768"/>
    </source>
</evidence>
<dbReference type="AlphaFoldDB" id="A0A0C2TLP5"/>
<evidence type="ECO:0000313" key="2">
    <source>
        <dbReference type="EMBL" id="PCK21788.1"/>
    </source>
</evidence>
<evidence type="ECO:0000313" key="4">
    <source>
        <dbReference type="Proteomes" id="UP000031978"/>
    </source>
</evidence>
<proteinExistence type="predicted"/>
<dbReference type="Proteomes" id="UP000031978">
    <property type="component" value="Unassembled WGS sequence"/>
</dbReference>
<dbReference type="RefSeq" id="WP_003210922.1">
    <property type="nucleotide sequence ID" value="NZ_CANLUN010000023.1"/>
</dbReference>
<organism evidence="3 6">
    <name type="scientific">Bacillus pumilus</name>
    <name type="common">Bacillus mesentericus</name>
    <dbReference type="NCBI Taxonomy" id="1408"/>
    <lineage>
        <taxon>Bacteria</taxon>
        <taxon>Bacillati</taxon>
        <taxon>Bacillota</taxon>
        <taxon>Bacilli</taxon>
        <taxon>Bacillales</taxon>
        <taxon>Bacillaceae</taxon>
        <taxon>Bacillus</taxon>
    </lineage>
</organism>
<dbReference type="EMBL" id="JXCL01000040">
    <property type="protein sequence ID" value="KIL12580.1"/>
    <property type="molecule type" value="Genomic_DNA"/>
</dbReference>
<accession>A0A0C2TLP5</accession>
<dbReference type="GeneID" id="61770595"/>
<evidence type="ECO:0000313" key="1">
    <source>
        <dbReference type="EMBL" id="KIL12580.1"/>
    </source>
</evidence>
<dbReference type="Pfam" id="PF17447">
    <property type="entry name" value="YkpC"/>
    <property type="match status" value="1"/>
</dbReference>
<name>A0A0C2TLP5_BACPU</name>
<dbReference type="Proteomes" id="UP000230768">
    <property type="component" value="Unassembled WGS sequence"/>
</dbReference>
<sequence length="43" mass="4633">MLLDLGKRVVVTVILTGIILGGMSLSFSHMPPSNAQPVKQLNR</sequence>
<dbReference type="EMBL" id="NKHG01000045">
    <property type="protein sequence ID" value="PCK21788.1"/>
    <property type="molecule type" value="Genomic_DNA"/>
</dbReference>
<dbReference type="InterPro" id="IPR035379">
    <property type="entry name" value="YkpC-like"/>
</dbReference>
<reference evidence="3 6" key="3">
    <citation type="submission" date="2017-11" db="EMBL/GenBank/DDBJ databases">
        <title>Draft genome sequence of Bacillus pumilus 51_5il from lake Gorkoye (Russia: Novosibirsk region).</title>
        <authorList>
            <person name="Shipova A.A."/>
            <person name="Rozanov A.S."/>
            <person name="Bryanskaya A.V."/>
            <person name="Peltek S.E."/>
        </authorList>
    </citation>
    <scope>NUCLEOTIDE SEQUENCE [LARGE SCALE GENOMIC DNA]</scope>
    <source>
        <strain evidence="3 6">51_5il</strain>
    </source>
</reference>
<dbReference type="Proteomes" id="UP000228754">
    <property type="component" value="Unassembled WGS sequence"/>
</dbReference>
<evidence type="ECO:0000313" key="3">
    <source>
        <dbReference type="EMBL" id="PIK25390.1"/>
    </source>
</evidence>
<gene>
    <name evidence="1" type="ORF">B4127_1911</name>
    <name evidence="2" type="ORF">CEY02_06780</name>
    <name evidence="3" type="ORF">CTV99_18220</name>
</gene>
<comment type="caution">
    <text evidence="3">The sequence shown here is derived from an EMBL/GenBank/DDBJ whole genome shotgun (WGS) entry which is preliminary data.</text>
</comment>
<reference evidence="2 5" key="2">
    <citation type="submission" date="2017-06" db="EMBL/GenBank/DDBJ databases">
        <title>Draft Genome Sequence of Bacillus sp Strain 36R Isolated from saline sediment at Atanasia, Sonora, Mexico.</title>
        <authorList>
            <person name="Sanchez Diaz R."/>
            <person name="Quiroz Macias M.E."/>
            <person name="Ibarra Gamez J.C."/>
            <person name="Enciso Ibarra J."/>
            <person name="Gomez Gil B."/>
            <person name="Galaviz Silva L."/>
        </authorList>
    </citation>
    <scope>NUCLEOTIDE SEQUENCE [LARGE SCALE GENOMIC DNA]</scope>
    <source>
        <strain evidence="2 5">36R_ATNSAL</strain>
    </source>
</reference>
<evidence type="ECO:0000313" key="5">
    <source>
        <dbReference type="Proteomes" id="UP000228754"/>
    </source>
</evidence>
<reference evidence="1 4" key="1">
    <citation type="submission" date="2014-12" db="EMBL/GenBank/DDBJ databases">
        <title>Draft Genome Sequences of Five Spore-Forming Food Isolates of Bacillus pumilus.</title>
        <authorList>
            <person name="de Jong A."/>
            <person name="van Heel A.J."/>
            <person name="Montalban-Lopez M."/>
            <person name="Krawczyk A.O."/>
            <person name="Berendsen E.M."/>
            <person name="Wells-Bennik M."/>
            <person name="Kuipers O.P."/>
        </authorList>
    </citation>
    <scope>NUCLEOTIDE SEQUENCE [LARGE SCALE GENOMIC DNA]</scope>
    <source>
        <strain evidence="1 4">B4127</strain>
    </source>
</reference>
<dbReference type="EMBL" id="PEKP01000037">
    <property type="protein sequence ID" value="PIK25390.1"/>
    <property type="molecule type" value="Genomic_DNA"/>
</dbReference>
<protein>
    <recommendedName>
        <fullName evidence="7">Protein YkpC</fullName>
    </recommendedName>
</protein>
<evidence type="ECO:0008006" key="7">
    <source>
        <dbReference type="Google" id="ProtNLM"/>
    </source>
</evidence>